<feature type="region of interest" description="Disordered" evidence="1">
    <location>
        <begin position="316"/>
        <end position="335"/>
    </location>
</feature>
<dbReference type="PANTHER" id="PTHR28136:SF1">
    <property type="entry name" value="NUCLEUS EXPORT PROTEIN BRL1"/>
    <property type="match status" value="1"/>
</dbReference>
<name>A0A0C9N1C8_9FUNG</name>
<dbReference type="GO" id="GO:0006998">
    <property type="term" value="P:nuclear envelope organization"/>
    <property type="evidence" value="ECO:0007669"/>
    <property type="project" value="InterPro"/>
</dbReference>
<keyword evidence="2" id="KW-0812">Transmembrane</keyword>
<feature type="transmembrane region" description="Helical" evidence="2">
    <location>
        <begin position="291"/>
        <end position="313"/>
    </location>
</feature>
<dbReference type="Proteomes" id="UP000053815">
    <property type="component" value="Unassembled WGS sequence"/>
</dbReference>
<feature type="region of interest" description="Disordered" evidence="1">
    <location>
        <begin position="107"/>
        <end position="134"/>
    </location>
</feature>
<evidence type="ECO:0000256" key="1">
    <source>
        <dbReference type="SAM" id="MobiDB-lite"/>
    </source>
</evidence>
<accession>A0A0C9N1C8</accession>
<sequence>MVFKYDPMDIDGVSHNNEDEFLSEDDEMDIVHEPIIKPADSPLISPFVQHNYKKSVEICTSVSNLFGKVFIDEAKNEVLKDSATEKKQLTVTQTPPLSPERQCLPLSPIERPTAEGPNTPLALPESSGMHTPPANNSPLSATACKQPNYHYNPAPNYHHNPTIVYHAAPSLDTSHGHVVYMFGIFKIACYSVAFLSCMYVGYYVVSNLHYDMVSKIESYESDLLTDQLYCREQYNANLCGPATRLPAVKDLCRDWERCMMRPFSVGKTKVMAEIMGDAANGFSEILSLRTMVYSLCIVYGFLWSFTHVIKAYSSTEGHSSRPRSLNNSPTIDQLRYPPLESTQANIVNN</sequence>
<dbReference type="GO" id="GO:0055088">
    <property type="term" value="P:lipid homeostasis"/>
    <property type="evidence" value="ECO:0007669"/>
    <property type="project" value="InterPro"/>
</dbReference>
<keyword evidence="5" id="KW-1185">Reference proteome</keyword>
<dbReference type="InterPro" id="IPR040202">
    <property type="entry name" value="Brl1/Brr6"/>
</dbReference>
<feature type="transmembrane region" description="Helical" evidence="2">
    <location>
        <begin position="178"/>
        <end position="205"/>
    </location>
</feature>
<keyword evidence="2" id="KW-0472">Membrane</keyword>
<protein>
    <submittedName>
        <fullName evidence="4">Essential nuclear envelope integral membrane protein</fullName>
    </submittedName>
</protein>
<proteinExistence type="predicted"/>
<reference evidence="4" key="1">
    <citation type="submission" date="2014-09" db="EMBL/GenBank/DDBJ databases">
        <title>Draft genome sequence of an oleaginous Mucoromycotina fungus Mucor ambiguus NBRC6742.</title>
        <authorList>
            <person name="Takeda I."/>
            <person name="Yamane N."/>
            <person name="Morita T."/>
            <person name="Tamano K."/>
            <person name="Machida M."/>
            <person name="Baker S."/>
            <person name="Koike H."/>
        </authorList>
    </citation>
    <scope>NUCLEOTIDE SEQUENCE</scope>
    <source>
        <strain evidence="4">NBRC 6742</strain>
    </source>
</reference>
<dbReference type="SMART" id="SM01042">
    <property type="entry name" value="Brr6_like_C_C"/>
    <property type="match status" value="1"/>
</dbReference>
<evidence type="ECO:0000313" key="4">
    <source>
        <dbReference type="EMBL" id="GAN09747.1"/>
    </source>
</evidence>
<evidence type="ECO:0000259" key="3">
    <source>
        <dbReference type="SMART" id="SM01042"/>
    </source>
</evidence>
<evidence type="ECO:0000256" key="2">
    <source>
        <dbReference type="SAM" id="Phobius"/>
    </source>
</evidence>
<evidence type="ECO:0000313" key="5">
    <source>
        <dbReference type="Proteomes" id="UP000053815"/>
    </source>
</evidence>
<organism evidence="4">
    <name type="scientific">Mucor ambiguus</name>
    <dbReference type="NCBI Taxonomy" id="91626"/>
    <lineage>
        <taxon>Eukaryota</taxon>
        <taxon>Fungi</taxon>
        <taxon>Fungi incertae sedis</taxon>
        <taxon>Mucoromycota</taxon>
        <taxon>Mucoromycotina</taxon>
        <taxon>Mucoromycetes</taxon>
        <taxon>Mucorales</taxon>
        <taxon>Mucorineae</taxon>
        <taxon>Mucoraceae</taxon>
        <taxon>Mucor</taxon>
    </lineage>
</organism>
<dbReference type="InterPro" id="IPR018767">
    <property type="entry name" value="Brl1/Brr6_dom"/>
</dbReference>
<dbReference type="Pfam" id="PF10104">
    <property type="entry name" value="Brr6_like_C_C"/>
    <property type="match status" value="1"/>
</dbReference>
<dbReference type="OrthoDB" id="5961at2759"/>
<dbReference type="EMBL" id="DF836577">
    <property type="protein sequence ID" value="GAN09747.1"/>
    <property type="molecule type" value="Genomic_DNA"/>
</dbReference>
<feature type="domain" description="Brl1/Brr6" evidence="3">
    <location>
        <begin position="187"/>
        <end position="306"/>
    </location>
</feature>
<gene>
    <name evidence="4" type="ORF">MAM1_0288c09279</name>
</gene>
<keyword evidence="2" id="KW-1133">Transmembrane helix</keyword>
<dbReference type="GO" id="GO:0031965">
    <property type="term" value="C:nuclear membrane"/>
    <property type="evidence" value="ECO:0007669"/>
    <property type="project" value="InterPro"/>
</dbReference>
<feature type="compositionally biased region" description="Polar residues" evidence="1">
    <location>
        <begin position="316"/>
        <end position="331"/>
    </location>
</feature>
<dbReference type="AlphaFoldDB" id="A0A0C9N1C8"/>
<dbReference type="PANTHER" id="PTHR28136">
    <property type="entry name" value="NUCLEUS EXPORT PROTEIN BRR6"/>
    <property type="match status" value="1"/>
</dbReference>